<reference evidence="3 4" key="2">
    <citation type="submission" date="2024-09" db="EMBL/GenBank/DDBJ databases">
        <title>Draft genome sequence of Candidatus Magnetaquicoccaceae bacterium FCR-1.</title>
        <authorList>
            <person name="Shimoshige H."/>
            <person name="Shimamura S."/>
            <person name="Taoka A."/>
            <person name="Kobayashi H."/>
            <person name="Maekawa T."/>
        </authorList>
    </citation>
    <scope>NUCLEOTIDE SEQUENCE [LARGE SCALE GENOMIC DNA]</scope>
    <source>
        <strain evidence="3 4">FCR-1</strain>
    </source>
</reference>
<evidence type="ECO:0000259" key="2">
    <source>
        <dbReference type="Pfam" id="PF13439"/>
    </source>
</evidence>
<dbReference type="InterPro" id="IPR028098">
    <property type="entry name" value="Glyco_trans_4-like_N"/>
</dbReference>
<keyword evidence="4" id="KW-1185">Reference proteome</keyword>
<sequence length="417" mass="46216">MNGPSGARHVLVVFHATFPVAHGGINVMIAELAHAWSAMGIRVSLFAPGPWGQKTLSVERFGPITLYKMRLRPLWDRRRPLRGLLGLVAELPRTLWTLWRLIRREGVDVIHFHTARDYQFFFHLLRWFGGPPGVTTFHGTDALVLAEGKRRDTPLLRWIVRRSAAVTAVAPHIGRLIERACPDLAPVRVVLNGVNVGIGGALDQPPDDMRLPERFWVVVGWVEPPKGQDVAIRAWAEVSRLWPDLHLVIVGGQTFFPNGEPHFPGFFEAMLNLVAENGTAERVHFLGQLPREQVLAVMARARGLLFPSLREGLPYALLEAGLFGLPVVCHRIPPFSDLIGEGVNGLLIPVGDDRSLAEAVSRLESDPEAARRMGEAWREQVHERHSVRAMARGYVSLFATLAGDETGWGVRGTSDGS</sequence>
<protein>
    <submittedName>
        <fullName evidence="3">D-inositol-3-phosphate glycosyltransferase</fullName>
        <ecNumber evidence="3">2.4.1.250</ecNumber>
    </submittedName>
</protein>
<gene>
    <name evidence="3" type="primary">mshA_6</name>
    <name evidence="3" type="ORF">SIID45300_01847</name>
</gene>
<comment type="caution">
    <text evidence="3">The sequence shown here is derived from an EMBL/GenBank/DDBJ whole genome shotgun (WGS) entry which is preliminary data.</text>
</comment>
<feature type="domain" description="Glycosyl transferase family 1" evidence="1">
    <location>
        <begin position="213"/>
        <end position="379"/>
    </location>
</feature>
<dbReference type="EC" id="2.4.1.250" evidence="3"/>
<keyword evidence="3" id="KW-0328">Glycosyltransferase</keyword>
<dbReference type="Proteomes" id="UP001628193">
    <property type="component" value="Unassembled WGS sequence"/>
</dbReference>
<evidence type="ECO:0000313" key="3">
    <source>
        <dbReference type="EMBL" id="GAB0057517.1"/>
    </source>
</evidence>
<dbReference type="EMBL" id="BAAFGK010000004">
    <property type="protein sequence ID" value="GAB0057517.1"/>
    <property type="molecule type" value="Genomic_DNA"/>
</dbReference>
<evidence type="ECO:0000259" key="1">
    <source>
        <dbReference type="Pfam" id="PF00534"/>
    </source>
</evidence>
<name>A0ABQ0C9F5_9PROT</name>
<dbReference type="SUPFAM" id="SSF53756">
    <property type="entry name" value="UDP-Glycosyltransferase/glycogen phosphorylase"/>
    <property type="match status" value="1"/>
</dbReference>
<dbReference type="GO" id="GO:0102710">
    <property type="term" value="F:D-inositol-3-phosphate glycosyltransferase activity"/>
    <property type="evidence" value="ECO:0007669"/>
    <property type="project" value="UniProtKB-EC"/>
</dbReference>
<dbReference type="Gene3D" id="3.40.50.2000">
    <property type="entry name" value="Glycogen Phosphorylase B"/>
    <property type="match status" value="2"/>
</dbReference>
<dbReference type="InterPro" id="IPR001296">
    <property type="entry name" value="Glyco_trans_1"/>
</dbReference>
<proteinExistence type="predicted"/>
<organism evidence="3 4">
    <name type="scientific">Candidatus Magnetaquiglobus chichijimensis</name>
    <dbReference type="NCBI Taxonomy" id="3141448"/>
    <lineage>
        <taxon>Bacteria</taxon>
        <taxon>Pseudomonadati</taxon>
        <taxon>Pseudomonadota</taxon>
        <taxon>Magnetococcia</taxon>
        <taxon>Magnetococcales</taxon>
        <taxon>Candidatus Magnetaquicoccaceae</taxon>
        <taxon>Candidatus Magnetaquiglobus</taxon>
    </lineage>
</organism>
<evidence type="ECO:0000313" key="4">
    <source>
        <dbReference type="Proteomes" id="UP001628193"/>
    </source>
</evidence>
<dbReference type="RefSeq" id="WP_420905215.1">
    <property type="nucleotide sequence ID" value="NZ_BAAFGK010000004.1"/>
</dbReference>
<dbReference type="CDD" id="cd03801">
    <property type="entry name" value="GT4_PimA-like"/>
    <property type="match status" value="1"/>
</dbReference>
<dbReference type="Pfam" id="PF00534">
    <property type="entry name" value="Glycos_transf_1"/>
    <property type="match status" value="1"/>
</dbReference>
<accession>A0ABQ0C9F5</accession>
<reference evidence="3 4" key="1">
    <citation type="submission" date="2024-05" db="EMBL/GenBank/DDBJ databases">
        <authorList>
            <consortium name="Candidatus Magnetaquicoccaceae bacterium FCR-1 genome sequencing consortium"/>
            <person name="Shimoshige H."/>
            <person name="Shimamura S."/>
            <person name="Taoka A."/>
            <person name="Kobayashi H."/>
            <person name="Maekawa T."/>
        </authorList>
    </citation>
    <scope>NUCLEOTIDE SEQUENCE [LARGE SCALE GENOMIC DNA]</scope>
    <source>
        <strain evidence="3 4">FCR-1</strain>
    </source>
</reference>
<dbReference type="Pfam" id="PF13439">
    <property type="entry name" value="Glyco_transf_4"/>
    <property type="match status" value="1"/>
</dbReference>
<keyword evidence="3" id="KW-0808">Transferase</keyword>
<feature type="domain" description="Glycosyltransferase subfamily 4-like N-terminal" evidence="2">
    <location>
        <begin position="23"/>
        <end position="196"/>
    </location>
</feature>
<dbReference type="PANTHER" id="PTHR12526">
    <property type="entry name" value="GLYCOSYLTRANSFERASE"/>
    <property type="match status" value="1"/>
</dbReference>